<name>A0A2P5E750_TREOI</name>
<feature type="compositionally biased region" description="Basic and acidic residues" evidence="1">
    <location>
        <begin position="120"/>
        <end position="130"/>
    </location>
</feature>
<feature type="region of interest" description="Disordered" evidence="1">
    <location>
        <begin position="120"/>
        <end position="142"/>
    </location>
</feature>
<dbReference type="STRING" id="63057.A0A2P5E750"/>
<reference evidence="3" key="1">
    <citation type="submission" date="2016-06" db="EMBL/GenBank/DDBJ databases">
        <title>Parallel loss of symbiosis genes in relatives of nitrogen-fixing non-legume Parasponia.</title>
        <authorList>
            <person name="Van Velzen R."/>
            <person name="Holmer R."/>
            <person name="Bu F."/>
            <person name="Rutten L."/>
            <person name="Van Zeijl A."/>
            <person name="Liu W."/>
            <person name="Santuari L."/>
            <person name="Cao Q."/>
            <person name="Sharma T."/>
            <person name="Shen D."/>
            <person name="Roswanjaya Y."/>
            <person name="Wardhani T."/>
            <person name="Kalhor M.S."/>
            <person name="Jansen J."/>
            <person name="Van den Hoogen J."/>
            <person name="Gungor B."/>
            <person name="Hartog M."/>
            <person name="Hontelez J."/>
            <person name="Verver J."/>
            <person name="Yang W.-C."/>
            <person name="Schijlen E."/>
            <person name="Repin R."/>
            <person name="Schilthuizen M."/>
            <person name="Schranz E."/>
            <person name="Heidstra R."/>
            <person name="Miyata K."/>
            <person name="Fedorova E."/>
            <person name="Kohlen W."/>
            <person name="Bisseling T."/>
            <person name="Smit S."/>
            <person name="Geurts R."/>
        </authorList>
    </citation>
    <scope>NUCLEOTIDE SEQUENCE [LARGE SCALE GENOMIC DNA]</scope>
    <source>
        <strain evidence="3">cv. RG33-2</strain>
    </source>
</reference>
<comment type="caution">
    <text evidence="2">The sequence shown here is derived from an EMBL/GenBank/DDBJ whole genome shotgun (WGS) entry which is preliminary data.</text>
</comment>
<keyword evidence="3" id="KW-1185">Reference proteome</keyword>
<sequence length="157" mass="17594">MDFAISQPDGQMPSDKTIDGGDDAFNIFFSAIGVGKHALRVVFIYLEPTIIDESGKRLLISIWIRSGSLLITALVSKVSWFSISSVVVLNLGLDPFFRSASQFAEDLYEREDLKENQQFELTPKHKENNDHLLPSPPSSLSANHENQLVALHRLRLL</sequence>
<dbReference type="Gene3D" id="3.40.50.1440">
    <property type="entry name" value="Tubulin/FtsZ, GTPase domain"/>
    <property type="match status" value="1"/>
</dbReference>
<protein>
    <submittedName>
        <fullName evidence="2">Tubulin</fullName>
    </submittedName>
</protein>
<dbReference type="EMBL" id="JXTC01000219">
    <property type="protein sequence ID" value="PON81373.1"/>
    <property type="molecule type" value="Genomic_DNA"/>
</dbReference>
<organism evidence="2 3">
    <name type="scientific">Trema orientale</name>
    <name type="common">Charcoal tree</name>
    <name type="synonym">Celtis orientalis</name>
    <dbReference type="NCBI Taxonomy" id="63057"/>
    <lineage>
        <taxon>Eukaryota</taxon>
        <taxon>Viridiplantae</taxon>
        <taxon>Streptophyta</taxon>
        <taxon>Embryophyta</taxon>
        <taxon>Tracheophyta</taxon>
        <taxon>Spermatophyta</taxon>
        <taxon>Magnoliopsida</taxon>
        <taxon>eudicotyledons</taxon>
        <taxon>Gunneridae</taxon>
        <taxon>Pentapetalae</taxon>
        <taxon>rosids</taxon>
        <taxon>fabids</taxon>
        <taxon>Rosales</taxon>
        <taxon>Cannabaceae</taxon>
        <taxon>Trema</taxon>
    </lineage>
</organism>
<evidence type="ECO:0000313" key="2">
    <source>
        <dbReference type="EMBL" id="PON81373.1"/>
    </source>
</evidence>
<dbReference type="AlphaFoldDB" id="A0A2P5E750"/>
<evidence type="ECO:0000256" key="1">
    <source>
        <dbReference type="SAM" id="MobiDB-lite"/>
    </source>
</evidence>
<proteinExistence type="predicted"/>
<dbReference type="Proteomes" id="UP000237000">
    <property type="component" value="Unassembled WGS sequence"/>
</dbReference>
<accession>A0A2P5E750</accession>
<dbReference type="InParanoid" id="A0A2P5E750"/>
<evidence type="ECO:0000313" key="3">
    <source>
        <dbReference type="Proteomes" id="UP000237000"/>
    </source>
</evidence>
<gene>
    <name evidence="2" type="ORF">TorRG33x02_229010</name>
</gene>
<dbReference type="OrthoDB" id="6049624at2759"/>
<dbReference type="InterPro" id="IPR036525">
    <property type="entry name" value="Tubulin/FtsZ_GTPase_sf"/>
</dbReference>